<evidence type="ECO:0000259" key="8">
    <source>
        <dbReference type="PROSITE" id="PS50902"/>
    </source>
</evidence>
<dbReference type="NCBIfam" id="NF005216">
    <property type="entry name" value="PRK06703.1"/>
    <property type="match status" value="1"/>
</dbReference>
<comment type="cofactor">
    <cofactor evidence="1">
        <name>FMN</name>
        <dbReference type="ChEBI" id="CHEBI:58210"/>
    </cofactor>
</comment>
<dbReference type="Proteomes" id="UP000004725">
    <property type="component" value="Unassembled WGS sequence"/>
</dbReference>
<dbReference type="PROSITE" id="PS00201">
    <property type="entry name" value="FLAVODOXIN"/>
    <property type="match status" value="1"/>
</dbReference>
<dbReference type="GO" id="GO:0009055">
    <property type="term" value="F:electron transfer activity"/>
    <property type="evidence" value="ECO:0007669"/>
    <property type="project" value="InterPro"/>
</dbReference>
<dbReference type="InterPro" id="IPR008254">
    <property type="entry name" value="Flavodoxin/NO_synth"/>
</dbReference>
<accession>A0AA87ILD0</accession>
<dbReference type="InterPro" id="IPR050619">
    <property type="entry name" value="Flavodoxin"/>
</dbReference>
<dbReference type="PANTHER" id="PTHR42809">
    <property type="entry name" value="FLAVODOXIN 2"/>
    <property type="match status" value="1"/>
</dbReference>
<keyword evidence="6" id="KW-0288">FMN</keyword>
<reference evidence="9 10" key="1">
    <citation type="journal article" date="2012" name="J. Bacteriol.">
        <title>Genome Sequence of the Antarctic Psychrophile Bacterium Planococcus antarcticus DSM 14505.</title>
        <authorList>
            <person name="Margolles A."/>
            <person name="Gueimonde M."/>
            <person name="Sanchez B."/>
        </authorList>
    </citation>
    <scope>NUCLEOTIDE SEQUENCE [LARGE SCALE GENOMIC DNA]</scope>
    <source>
        <strain evidence="9 10">DSM 14505</strain>
    </source>
</reference>
<dbReference type="GO" id="GO:0010181">
    <property type="term" value="F:FMN binding"/>
    <property type="evidence" value="ECO:0007669"/>
    <property type="project" value="InterPro"/>
</dbReference>
<keyword evidence="5" id="KW-0285">Flavoprotein</keyword>
<dbReference type="SUPFAM" id="SSF52218">
    <property type="entry name" value="Flavoproteins"/>
    <property type="match status" value="1"/>
</dbReference>
<dbReference type="InterPro" id="IPR029039">
    <property type="entry name" value="Flavoprotein-like_sf"/>
</dbReference>
<dbReference type="Pfam" id="PF00258">
    <property type="entry name" value="Flavodoxin_1"/>
    <property type="match status" value="1"/>
</dbReference>
<dbReference type="PANTHER" id="PTHR42809:SF1">
    <property type="entry name" value="FLAVODOXIN 1"/>
    <property type="match status" value="1"/>
</dbReference>
<evidence type="ECO:0000313" key="10">
    <source>
        <dbReference type="Proteomes" id="UP000004725"/>
    </source>
</evidence>
<dbReference type="RefSeq" id="WP_006829946.1">
    <property type="nucleotide sequence ID" value="NZ_AJYB01000026.1"/>
</dbReference>
<evidence type="ECO:0000256" key="5">
    <source>
        <dbReference type="ARBA" id="ARBA00022630"/>
    </source>
</evidence>
<gene>
    <name evidence="9" type="ORF">A1A1_09826</name>
</gene>
<comment type="similarity">
    <text evidence="3">Belongs to the flavodoxin family.</text>
</comment>
<comment type="caution">
    <text evidence="9">The sequence shown here is derived from an EMBL/GenBank/DDBJ whole genome shotgun (WGS) entry which is preliminary data.</text>
</comment>
<keyword evidence="4" id="KW-0813">Transport</keyword>
<evidence type="ECO:0000256" key="3">
    <source>
        <dbReference type="ARBA" id="ARBA00005267"/>
    </source>
</evidence>
<name>A0AA87ILD0_9BACL</name>
<dbReference type="PROSITE" id="PS50902">
    <property type="entry name" value="FLAVODOXIN_LIKE"/>
    <property type="match status" value="1"/>
</dbReference>
<dbReference type="InterPro" id="IPR001226">
    <property type="entry name" value="Flavodoxin_CS"/>
</dbReference>
<sequence length="161" mass="18138">MLQVLILYTSSTGHTEEIADLLEKQLDSRMCKVTSENFEMGDMETRHLLQFDGILFGTYTYDDGDLPFETDIFCDTLRTVDLTGKVVGVFGSGDTAYEQFCSAVDLMKMEFTQQNAQVIQHSVKIDLSPDTQEDLQSIKKLADEFQQTTLNLISLKETGNV</sequence>
<dbReference type="AlphaFoldDB" id="A0AA87ILD0"/>
<feature type="domain" description="Flavodoxin-like" evidence="8">
    <location>
        <begin position="4"/>
        <end position="146"/>
    </location>
</feature>
<protein>
    <submittedName>
        <fullName evidence="9">Flavodoxin</fullName>
    </submittedName>
</protein>
<evidence type="ECO:0000256" key="1">
    <source>
        <dbReference type="ARBA" id="ARBA00001917"/>
    </source>
</evidence>
<evidence type="ECO:0000256" key="7">
    <source>
        <dbReference type="ARBA" id="ARBA00022982"/>
    </source>
</evidence>
<keyword evidence="7" id="KW-0249">Electron transport</keyword>
<evidence type="ECO:0000256" key="2">
    <source>
        <dbReference type="ARBA" id="ARBA00003297"/>
    </source>
</evidence>
<organism evidence="9 10">
    <name type="scientific">Planococcus antarcticus DSM 14505</name>
    <dbReference type="NCBI Taxonomy" id="1185653"/>
    <lineage>
        <taxon>Bacteria</taxon>
        <taxon>Bacillati</taxon>
        <taxon>Bacillota</taxon>
        <taxon>Bacilli</taxon>
        <taxon>Bacillales</taxon>
        <taxon>Caryophanaceae</taxon>
        <taxon>Planococcus</taxon>
    </lineage>
</organism>
<dbReference type="GO" id="GO:0016651">
    <property type="term" value="F:oxidoreductase activity, acting on NAD(P)H"/>
    <property type="evidence" value="ECO:0007669"/>
    <property type="project" value="UniProtKB-ARBA"/>
</dbReference>
<proteinExistence type="inferred from homology"/>
<dbReference type="Gene3D" id="3.40.50.360">
    <property type="match status" value="1"/>
</dbReference>
<dbReference type="EMBL" id="AJYB01000026">
    <property type="protein sequence ID" value="EIM06835.1"/>
    <property type="molecule type" value="Genomic_DNA"/>
</dbReference>
<evidence type="ECO:0000313" key="9">
    <source>
        <dbReference type="EMBL" id="EIM06835.1"/>
    </source>
</evidence>
<comment type="function">
    <text evidence="2">Low-potential electron donor to a number of redox enzymes.</text>
</comment>
<evidence type="ECO:0000256" key="4">
    <source>
        <dbReference type="ARBA" id="ARBA00022448"/>
    </source>
</evidence>
<evidence type="ECO:0000256" key="6">
    <source>
        <dbReference type="ARBA" id="ARBA00022643"/>
    </source>
</evidence>